<evidence type="ECO:0000313" key="1">
    <source>
        <dbReference type="Ensembl" id="ENSVURP00010006966.1"/>
    </source>
</evidence>
<reference evidence="2" key="1">
    <citation type="submission" date="2018-12" db="EMBL/GenBank/DDBJ databases">
        <authorList>
            <person name="Yazar S."/>
        </authorList>
    </citation>
    <scope>NUCLEOTIDE SEQUENCE [LARGE SCALE GENOMIC DNA]</scope>
</reference>
<dbReference type="Proteomes" id="UP000314987">
    <property type="component" value="Unassembled WGS sequence"/>
</dbReference>
<dbReference type="AlphaFoldDB" id="A0A4X2KA50"/>
<name>A0A4X2KA50_VOMUR</name>
<accession>A0A4X2KA50</accession>
<keyword evidence="2" id="KW-1185">Reference proteome</keyword>
<sequence length="56" mass="6556">MIRCWMTVRPWASVASRVRQPGLKHQPLWGWPFKLMMYLKHCALSPSPALQNCQMS</sequence>
<reference evidence="1" key="3">
    <citation type="submission" date="2025-09" db="UniProtKB">
        <authorList>
            <consortium name="Ensembl"/>
        </authorList>
    </citation>
    <scope>IDENTIFICATION</scope>
</reference>
<dbReference type="Ensembl" id="ENSVURT00010007864.1">
    <property type="protein sequence ID" value="ENSVURP00010006966.1"/>
    <property type="gene ID" value="ENSVURG00010005401.1"/>
</dbReference>
<evidence type="ECO:0000313" key="2">
    <source>
        <dbReference type="Proteomes" id="UP000314987"/>
    </source>
</evidence>
<organism evidence="1 2">
    <name type="scientific">Vombatus ursinus</name>
    <name type="common">Common wombat</name>
    <dbReference type="NCBI Taxonomy" id="29139"/>
    <lineage>
        <taxon>Eukaryota</taxon>
        <taxon>Metazoa</taxon>
        <taxon>Chordata</taxon>
        <taxon>Craniata</taxon>
        <taxon>Vertebrata</taxon>
        <taxon>Euteleostomi</taxon>
        <taxon>Mammalia</taxon>
        <taxon>Metatheria</taxon>
        <taxon>Diprotodontia</taxon>
        <taxon>Vombatidae</taxon>
        <taxon>Vombatus</taxon>
    </lineage>
</organism>
<protein>
    <submittedName>
        <fullName evidence="1">Uncharacterized protein</fullName>
    </submittedName>
</protein>
<dbReference type="OMA" id="VKQHGHR"/>
<proteinExistence type="predicted"/>
<reference evidence="1" key="2">
    <citation type="submission" date="2025-08" db="UniProtKB">
        <authorList>
            <consortium name="Ensembl"/>
        </authorList>
    </citation>
    <scope>IDENTIFICATION</scope>
</reference>